<dbReference type="PANTHER" id="PTHR33193:SF13">
    <property type="entry name" value="EXPRESSED PROTEIN"/>
    <property type="match status" value="1"/>
</dbReference>
<evidence type="ECO:0000313" key="3">
    <source>
        <dbReference type="Proteomes" id="UP000030748"/>
    </source>
</evidence>
<protein>
    <recommendedName>
        <fullName evidence="4">DUF3511 domain-containing protein</fullName>
    </recommendedName>
</protein>
<name>A0A022RB57_ERYGU</name>
<reference evidence="2 3" key="1">
    <citation type="journal article" date="2013" name="Proc. Natl. Acad. Sci. U.S.A.">
        <title>Fine-scale variation in meiotic recombination in Mimulus inferred from population shotgun sequencing.</title>
        <authorList>
            <person name="Hellsten U."/>
            <person name="Wright K.M."/>
            <person name="Jenkins J."/>
            <person name="Shu S."/>
            <person name="Yuan Y."/>
            <person name="Wessler S.R."/>
            <person name="Schmutz J."/>
            <person name="Willis J.H."/>
            <person name="Rokhsar D.S."/>
        </authorList>
    </citation>
    <scope>NUCLEOTIDE SEQUENCE [LARGE SCALE GENOMIC DNA]</scope>
    <source>
        <strain evidence="3">cv. DUN x IM62</strain>
    </source>
</reference>
<gene>
    <name evidence="2" type="ORF">MIMGU_mgv1a017236mg</name>
</gene>
<accession>A0A022RB57</accession>
<dbReference type="Pfam" id="PF12023">
    <property type="entry name" value="DUF3511"/>
    <property type="match status" value="1"/>
</dbReference>
<dbReference type="STRING" id="4155.A0A022RB57"/>
<evidence type="ECO:0008006" key="4">
    <source>
        <dbReference type="Google" id="ProtNLM"/>
    </source>
</evidence>
<dbReference type="PhylomeDB" id="A0A022RB57"/>
<dbReference type="AlphaFoldDB" id="A0A022RB57"/>
<organism evidence="2 3">
    <name type="scientific">Erythranthe guttata</name>
    <name type="common">Yellow monkey flower</name>
    <name type="synonym">Mimulus guttatus</name>
    <dbReference type="NCBI Taxonomy" id="4155"/>
    <lineage>
        <taxon>Eukaryota</taxon>
        <taxon>Viridiplantae</taxon>
        <taxon>Streptophyta</taxon>
        <taxon>Embryophyta</taxon>
        <taxon>Tracheophyta</taxon>
        <taxon>Spermatophyta</taxon>
        <taxon>Magnoliopsida</taxon>
        <taxon>eudicotyledons</taxon>
        <taxon>Gunneridae</taxon>
        <taxon>Pentapetalae</taxon>
        <taxon>asterids</taxon>
        <taxon>lamiids</taxon>
        <taxon>Lamiales</taxon>
        <taxon>Phrymaceae</taxon>
        <taxon>Erythranthe</taxon>
    </lineage>
</organism>
<dbReference type="Proteomes" id="UP000030748">
    <property type="component" value="Unassembled WGS sequence"/>
</dbReference>
<evidence type="ECO:0000313" key="2">
    <source>
        <dbReference type="EMBL" id="EYU37259.1"/>
    </source>
</evidence>
<sequence>MEGLGRNNRGGGTAGNGVINPQISTYKDFNPKARPVERPWYSDGELKRRKRIAKYKYYSVEGKVKNSFKKGLRWLKRTCSIVVHGYK</sequence>
<evidence type="ECO:0000256" key="1">
    <source>
        <dbReference type="SAM" id="MobiDB-lite"/>
    </source>
</evidence>
<feature type="region of interest" description="Disordered" evidence="1">
    <location>
        <begin position="1"/>
        <end position="21"/>
    </location>
</feature>
<keyword evidence="3" id="KW-1185">Reference proteome</keyword>
<dbReference type="eggNOG" id="ENOG502S73W">
    <property type="taxonomic scope" value="Eukaryota"/>
</dbReference>
<dbReference type="PANTHER" id="PTHR33193">
    <property type="entry name" value="DOMAIN PROTEIN, PUTATIVE (DUF3511)-RELATED"/>
    <property type="match status" value="1"/>
</dbReference>
<dbReference type="InterPro" id="IPR021899">
    <property type="entry name" value="DUF3511"/>
</dbReference>
<proteinExistence type="predicted"/>
<dbReference type="EMBL" id="KI630555">
    <property type="protein sequence ID" value="EYU37259.1"/>
    <property type="molecule type" value="Genomic_DNA"/>
</dbReference>